<name>S8C7B6_9LAMI</name>
<dbReference type="SUPFAM" id="SSF81383">
    <property type="entry name" value="F-box domain"/>
    <property type="match status" value="1"/>
</dbReference>
<evidence type="ECO:0000259" key="1">
    <source>
        <dbReference type="PROSITE" id="PS50181"/>
    </source>
</evidence>
<dbReference type="GO" id="GO:0031146">
    <property type="term" value="P:SCF-dependent proteasomal ubiquitin-dependent protein catabolic process"/>
    <property type="evidence" value="ECO:0007669"/>
    <property type="project" value="InterPro"/>
</dbReference>
<organism evidence="2 3">
    <name type="scientific">Genlisea aurea</name>
    <dbReference type="NCBI Taxonomy" id="192259"/>
    <lineage>
        <taxon>Eukaryota</taxon>
        <taxon>Viridiplantae</taxon>
        <taxon>Streptophyta</taxon>
        <taxon>Embryophyta</taxon>
        <taxon>Tracheophyta</taxon>
        <taxon>Spermatophyta</taxon>
        <taxon>Magnoliopsida</taxon>
        <taxon>eudicotyledons</taxon>
        <taxon>Gunneridae</taxon>
        <taxon>Pentapetalae</taxon>
        <taxon>asterids</taxon>
        <taxon>lamiids</taxon>
        <taxon>Lamiales</taxon>
        <taxon>Lentibulariaceae</taxon>
        <taxon>Genlisea</taxon>
    </lineage>
</organism>
<feature type="domain" description="F-box" evidence="1">
    <location>
        <begin position="1"/>
        <end position="43"/>
    </location>
</feature>
<dbReference type="PANTHER" id="PTHR16008:SF4">
    <property type="entry name" value="F-BOX ONLY PROTEIN 4"/>
    <property type="match status" value="1"/>
</dbReference>
<dbReference type="InterPro" id="IPR039588">
    <property type="entry name" value="FBXO4"/>
</dbReference>
<protein>
    <recommendedName>
        <fullName evidence="1">F-box domain-containing protein</fullName>
    </recommendedName>
</protein>
<dbReference type="PROSITE" id="PS50181">
    <property type="entry name" value="FBOX"/>
    <property type="match status" value="1"/>
</dbReference>
<dbReference type="GO" id="GO:0000209">
    <property type="term" value="P:protein polyubiquitination"/>
    <property type="evidence" value="ECO:0007669"/>
    <property type="project" value="TreeGrafter"/>
</dbReference>
<dbReference type="SMART" id="SM00256">
    <property type="entry name" value="FBOX"/>
    <property type="match status" value="1"/>
</dbReference>
<dbReference type="PANTHER" id="PTHR16008">
    <property type="entry name" value="F-BOX ONLY PROTEIN 4"/>
    <property type="match status" value="1"/>
</dbReference>
<proteinExistence type="predicted"/>
<comment type="caution">
    <text evidence="2">The sequence shown here is derived from an EMBL/GenBank/DDBJ whole genome shotgun (WGS) entry which is preliminary data.</text>
</comment>
<dbReference type="EMBL" id="AUSU01007673">
    <property type="protein sequence ID" value="EPS60296.1"/>
    <property type="molecule type" value="Genomic_DNA"/>
</dbReference>
<reference evidence="2 3" key="1">
    <citation type="journal article" date="2013" name="BMC Genomics">
        <title>The miniature genome of a carnivorous plant Genlisea aurea contains a low number of genes and short non-coding sequences.</title>
        <authorList>
            <person name="Leushkin E.V."/>
            <person name="Sutormin R.A."/>
            <person name="Nabieva E.R."/>
            <person name="Penin A.A."/>
            <person name="Kondrashov A.S."/>
            <person name="Logacheva M.D."/>
        </authorList>
    </citation>
    <scope>NUCLEOTIDE SEQUENCE [LARGE SCALE GENOMIC DNA]</scope>
</reference>
<dbReference type="Pfam" id="PF12937">
    <property type="entry name" value="F-box-like"/>
    <property type="match status" value="1"/>
</dbReference>
<keyword evidence="3" id="KW-1185">Reference proteome</keyword>
<dbReference type="InterPro" id="IPR036047">
    <property type="entry name" value="F-box-like_dom_sf"/>
</dbReference>
<dbReference type="GO" id="GO:0019005">
    <property type="term" value="C:SCF ubiquitin ligase complex"/>
    <property type="evidence" value="ECO:0007669"/>
    <property type="project" value="TreeGrafter"/>
</dbReference>
<sequence length="232" mass="26659">NSLPNDMAVYIASTLEVADVCSLGSCSRYWREICCSDSVWWALYRDRWPEFSAGVGFSSQGWRGMYISKHNEMASKAESLKQFLERAASYESLEVGNYSKAIQLLNSMRFEFKDVQIFFLKPSLCVLLNVVALHYCILCLNLPAEDLIEALSRCSVSERQVCVQWWKLGRWFYGFRLRDEMHSRNVSLRDLAATGGEEVLRVLHRGAIHEVIRVQILTPKQPTHASWSHQQA</sequence>
<gene>
    <name evidence="2" type="ORF">M569_14505</name>
</gene>
<feature type="non-terminal residue" evidence="2">
    <location>
        <position position="1"/>
    </location>
</feature>
<dbReference type="InterPro" id="IPR001810">
    <property type="entry name" value="F-box_dom"/>
</dbReference>
<evidence type="ECO:0000313" key="3">
    <source>
        <dbReference type="Proteomes" id="UP000015453"/>
    </source>
</evidence>
<dbReference type="Gene3D" id="1.20.1280.50">
    <property type="match status" value="1"/>
</dbReference>
<dbReference type="Proteomes" id="UP000015453">
    <property type="component" value="Unassembled WGS sequence"/>
</dbReference>
<dbReference type="AlphaFoldDB" id="S8C7B6"/>
<dbReference type="OrthoDB" id="3219396at2759"/>
<evidence type="ECO:0000313" key="2">
    <source>
        <dbReference type="EMBL" id="EPS60296.1"/>
    </source>
</evidence>
<accession>S8C7B6</accession>